<keyword evidence="4" id="KW-0520">NAD</keyword>
<dbReference type="SUPFAM" id="SSF51735">
    <property type="entry name" value="NAD(P)-binding Rossmann-fold domains"/>
    <property type="match status" value="1"/>
</dbReference>
<dbReference type="GO" id="GO:0006564">
    <property type="term" value="P:L-serine biosynthetic process"/>
    <property type="evidence" value="ECO:0007669"/>
    <property type="project" value="UniProtKB-ARBA"/>
</dbReference>
<evidence type="ECO:0000313" key="9">
    <source>
        <dbReference type="Proteomes" id="UP000177010"/>
    </source>
</evidence>
<evidence type="ECO:0000313" key="8">
    <source>
        <dbReference type="EMBL" id="OFA13068.1"/>
    </source>
</evidence>
<organism evidence="8 9">
    <name type="scientific">Lentilactobacillus sunkii</name>
    <dbReference type="NCBI Taxonomy" id="481719"/>
    <lineage>
        <taxon>Bacteria</taxon>
        <taxon>Bacillati</taxon>
        <taxon>Bacillota</taxon>
        <taxon>Bacilli</taxon>
        <taxon>Lactobacillales</taxon>
        <taxon>Lactobacillaceae</taxon>
        <taxon>Lentilactobacillus</taxon>
    </lineage>
</organism>
<keyword evidence="2" id="KW-0028">Amino-acid biosynthesis</keyword>
<evidence type="ECO:0000256" key="5">
    <source>
        <dbReference type="RuleBase" id="RU003719"/>
    </source>
</evidence>
<dbReference type="SUPFAM" id="SSF52283">
    <property type="entry name" value="Formate/glycerate dehydrogenase catalytic domain-like"/>
    <property type="match status" value="1"/>
</dbReference>
<dbReference type="Pfam" id="PF02826">
    <property type="entry name" value="2-Hacid_dh_C"/>
    <property type="match status" value="1"/>
</dbReference>
<evidence type="ECO:0000259" key="7">
    <source>
        <dbReference type="Pfam" id="PF02826"/>
    </source>
</evidence>
<evidence type="ECO:0000256" key="1">
    <source>
        <dbReference type="ARBA" id="ARBA00005854"/>
    </source>
</evidence>
<dbReference type="InterPro" id="IPR050857">
    <property type="entry name" value="D-2-hydroxyacid_DH"/>
</dbReference>
<dbReference type="InterPro" id="IPR029752">
    <property type="entry name" value="D-isomer_DH_CS1"/>
</dbReference>
<dbReference type="RefSeq" id="WP_070366852.1">
    <property type="nucleotide sequence ID" value="NZ_JAZHVW010000013.1"/>
</dbReference>
<evidence type="ECO:0000256" key="4">
    <source>
        <dbReference type="ARBA" id="ARBA00023027"/>
    </source>
</evidence>
<dbReference type="GO" id="GO:0008465">
    <property type="term" value="F:hydroxypyruvate reductase (NADH) activity"/>
    <property type="evidence" value="ECO:0007669"/>
    <property type="project" value="UniProtKB-EC"/>
</dbReference>
<dbReference type="Gene3D" id="3.40.50.720">
    <property type="entry name" value="NAD(P)-binding Rossmann-like Domain"/>
    <property type="match status" value="2"/>
</dbReference>
<dbReference type="PROSITE" id="PS00065">
    <property type="entry name" value="D_2_HYDROXYACID_DH_1"/>
    <property type="match status" value="1"/>
</dbReference>
<proteinExistence type="inferred from homology"/>
<dbReference type="EMBL" id="MIQE01000002">
    <property type="protein sequence ID" value="OFA13068.1"/>
    <property type="molecule type" value="Genomic_DNA"/>
</dbReference>
<name>A0A1E7XJ55_9LACO</name>
<comment type="similarity">
    <text evidence="1 5">Belongs to the D-isomer specific 2-hydroxyacid dehydrogenase family.</text>
</comment>
<dbReference type="STRING" id="481719.LASUN_00670"/>
<feature type="domain" description="D-isomer specific 2-hydroxyacid dehydrogenase NAD-binding" evidence="7">
    <location>
        <begin position="107"/>
        <end position="278"/>
    </location>
</feature>
<evidence type="ECO:0000256" key="2">
    <source>
        <dbReference type="ARBA" id="ARBA00022605"/>
    </source>
</evidence>
<dbReference type="GO" id="GO:0051287">
    <property type="term" value="F:NAD binding"/>
    <property type="evidence" value="ECO:0007669"/>
    <property type="project" value="InterPro"/>
</dbReference>
<evidence type="ECO:0000259" key="6">
    <source>
        <dbReference type="Pfam" id="PF00389"/>
    </source>
</evidence>
<dbReference type="PROSITE" id="PS00671">
    <property type="entry name" value="D_2_HYDROXYACID_DH_3"/>
    <property type="match status" value="1"/>
</dbReference>
<protein>
    <submittedName>
        <fullName evidence="8">Glycerate dehydrogenase</fullName>
        <ecNumber evidence="8">1.1.1.29</ecNumber>
    </submittedName>
</protein>
<dbReference type="InterPro" id="IPR036291">
    <property type="entry name" value="NAD(P)-bd_dom_sf"/>
</dbReference>
<sequence length="313" mass="34162">MGKNIAIPQGLSQDGKDYLINHGMDLVELPDTQAKTIISQAPNVDGVVLMTEPFPNETIKQMPNLKVIARHGVGFDNVDPDYMGENQVWVTITPNANAATVAETTLAEILDISKNLTAISDNMRKGDFGYKSSHMGFDLAGKTLGIMGYGRIGKMVAKKASSLDMDILIYDPFVKSAEYGKIVDKETLIANSDVITLHMAVTPENEQGIDQDVFKTMKKSAVLINLGRGALVNQDDLLEALKTHEIRGAALDVFNEEPLPLTSEFYKLDNVLLTPHIASNTTECMARMAVDSASEVVRVLSGEQPKWPVNSLK</sequence>
<dbReference type="PANTHER" id="PTHR42789">
    <property type="entry name" value="D-ISOMER SPECIFIC 2-HYDROXYACID DEHYDROGENASE FAMILY PROTEIN (AFU_ORTHOLOGUE AFUA_6G10090)"/>
    <property type="match status" value="1"/>
</dbReference>
<dbReference type="GO" id="GO:0047545">
    <property type="term" value="F:(S)-2-hydroxyglutarate dehydrogenase activity"/>
    <property type="evidence" value="ECO:0007669"/>
    <property type="project" value="UniProtKB-ARBA"/>
</dbReference>
<dbReference type="EC" id="1.1.1.29" evidence="8"/>
<dbReference type="FunFam" id="3.40.50.720:FF:000041">
    <property type="entry name" value="D-3-phosphoglycerate dehydrogenase"/>
    <property type="match status" value="1"/>
</dbReference>
<dbReference type="Proteomes" id="UP000177010">
    <property type="component" value="Unassembled WGS sequence"/>
</dbReference>
<dbReference type="InterPro" id="IPR006140">
    <property type="entry name" value="D-isomer_DH_NAD-bd"/>
</dbReference>
<dbReference type="GO" id="GO:0004617">
    <property type="term" value="F:phosphoglycerate dehydrogenase activity"/>
    <property type="evidence" value="ECO:0007669"/>
    <property type="project" value="UniProtKB-ARBA"/>
</dbReference>
<dbReference type="CDD" id="cd12172">
    <property type="entry name" value="PGDH_like_2"/>
    <property type="match status" value="1"/>
</dbReference>
<evidence type="ECO:0000256" key="3">
    <source>
        <dbReference type="ARBA" id="ARBA00023002"/>
    </source>
</evidence>
<feature type="domain" description="D-isomer specific 2-hydroxyacid dehydrogenase catalytic" evidence="6">
    <location>
        <begin position="10"/>
        <end position="310"/>
    </location>
</feature>
<keyword evidence="3 5" id="KW-0560">Oxidoreductase</keyword>
<dbReference type="InterPro" id="IPR029753">
    <property type="entry name" value="D-isomer_DH_CS"/>
</dbReference>
<accession>A0A1E7XJ55</accession>
<dbReference type="InterPro" id="IPR006139">
    <property type="entry name" value="D-isomer_2_OHA_DH_cat_dom"/>
</dbReference>
<dbReference type="Pfam" id="PF00389">
    <property type="entry name" value="2-Hacid_dh"/>
    <property type="match status" value="1"/>
</dbReference>
<reference evidence="8 9" key="1">
    <citation type="submission" date="2016-09" db="EMBL/GenBank/DDBJ databases">
        <title>Genome Sequence of Lactobacillus sunkii Strain CG01.</title>
        <authorList>
            <person name="Poehlein A."/>
            <person name="Gabris C."/>
            <person name="Bengelsdorf F.R."/>
            <person name="Duerre P."/>
            <person name="Daniel R."/>
        </authorList>
    </citation>
    <scope>NUCLEOTIDE SEQUENCE [LARGE SCALE GENOMIC DNA]</scope>
    <source>
        <strain evidence="8 9">CG_D</strain>
    </source>
</reference>
<dbReference type="PANTHER" id="PTHR42789:SF1">
    <property type="entry name" value="D-ISOMER SPECIFIC 2-HYDROXYACID DEHYDROGENASE FAMILY PROTEIN (AFU_ORTHOLOGUE AFUA_6G10090)"/>
    <property type="match status" value="1"/>
</dbReference>
<comment type="caution">
    <text evidence="8">The sequence shown here is derived from an EMBL/GenBank/DDBJ whole genome shotgun (WGS) entry which is preliminary data.</text>
</comment>
<gene>
    <name evidence="8" type="primary">hprA_1</name>
    <name evidence="8" type="ORF">LASUN_00670</name>
</gene>
<dbReference type="AlphaFoldDB" id="A0A1E7XJ55"/>